<dbReference type="Proteomes" id="UP001358586">
    <property type="component" value="Chromosome 3"/>
</dbReference>
<protein>
    <submittedName>
        <fullName evidence="2">Uncharacterized protein</fullName>
    </submittedName>
</protein>
<gene>
    <name evidence="2" type="ORF">PVK06_006648</name>
</gene>
<keyword evidence="3" id="KW-1185">Reference proteome</keyword>
<evidence type="ECO:0000313" key="3">
    <source>
        <dbReference type="Proteomes" id="UP001358586"/>
    </source>
</evidence>
<evidence type="ECO:0000313" key="2">
    <source>
        <dbReference type="EMBL" id="KAK5837921.1"/>
    </source>
</evidence>
<comment type="caution">
    <text evidence="2">The sequence shown here is derived from an EMBL/GenBank/DDBJ whole genome shotgun (WGS) entry which is preliminary data.</text>
</comment>
<feature type="region of interest" description="Disordered" evidence="1">
    <location>
        <begin position="1"/>
        <end position="20"/>
    </location>
</feature>
<evidence type="ECO:0000256" key="1">
    <source>
        <dbReference type="SAM" id="MobiDB-lite"/>
    </source>
</evidence>
<reference evidence="2 3" key="1">
    <citation type="submission" date="2023-03" db="EMBL/GenBank/DDBJ databases">
        <title>WGS of Gossypium arboreum.</title>
        <authorList>
            <person name="Yu D."/>
        </authorList>
    </citation>
    <scope>NUCLEOTIDE SEQUENCE [LARGE SCALE GENOMIC DNA]</scope>
    <source>
        <tissue evidence="2">Leaf</tissue>
    </source>
</reference>
<sequence>MGAPSPVLHPSLQMPRPPHPHQIQALQISTVLSRGPRRPYARSEGQFRLSVP</sequence>
<organism evidence="2 3">
    <name type="scientific">Gossypium arboreum</name>
    <name type="common">Tree cotton</name>
    <name type="synonym">Gossypium nanking</name>
    <dbReference type="NCBI Taxonomy" id="29729"/>
    <lineage>
        <taxon>Eukaryota</taxon>
        <taxon>Viridiplantae</taxon>
        <taxon>Streptophyta</taxon>
        <taxon>Embryophyta</taxon>
        <taxon>Tracheophyta</taxon>
        <taxon>Spermatophyta</taxon>
        <taxon>Magnoliopsida</taxon>
        <taxon>eudicotyledons</taxon>
        <taxon>Gunneridae</taxon>
        <taxon>Pentapetalae</taxon>
        <taxon>rosids</taxon>
        <taxon>malvids</taxon>
        <taxon>Malvales</taxon>
        <taxon>Malvaceae</taxon>
        <taxon>Malvoideae</taxon>
        <taxon>Gossypium</taxon>
    </lineage>
</organism>
<dbReference type="EMBL" id="JARKNE010000003">
    <property type="protein sequence ID" value="KAK5837921.1"/>
    <property type="molecule type" value="Genomic_DNA"/>
</dbReference>
<proteinExistence type="predicted"/>
<name>A0ABR0QFU8_GOSAR</name>
<accession>A0ABR0QFU8</accession>